<proteinExistence type="predicted"/>
<feature type="non-terminal residue" evidence="1">
    <location>
        <position position="1"/>
    </location>
</feature>
<accession>X1J728</accession>
<dbReference type="AlphaFoldDB" id="X1J728"/>
<sequence>GVSGVLDNQPSREVQDFLGGSEPGIEINGGGYAQFGQQIHRGRLANIAPSKKIDGTLPHLGLREETSGTLSNFEFSK</sequence>
<evidence type="ECO:0000313" key="1">
    <source>
        <dbReference type="EMBL" id="GAH65553.1"/>
    </source>
</evidence>
<reference evidence="1" key="1">
    <citation type="journal article" date="2014" name="Front. Microbiol.">
        <title>High frequency of phylogenetically diverse reductive dehalogenase-homologous genes in deep subseafloor sedimentary metagenomes.</title>
        <authorList>
            <person name="Kawai M."/>
            <person name="Futagami T."/>
            <person name="Toyoda A."/>
            <person name="Takaki Y."/>
            <person name="Nishi S."/>
            <person name="Hori S."/>
            <person name="Arai W."/>
            <person name="Tsubouchi T."/>
            <person name="Morono Y."/>
            <person name="Uchiyama I."/>
            <person name="Ito T."/>
            <person name="Fujiyama A."/>
            <person name="Inagaki F."/>
            <person name="Takami H."/>
        </authorList>
    </citation>
    <scope>NUCLEOTIDE SEQUENCE</scope>
    <source>
        <strain evidence="1">Expedition CK06-06</strain>
    </source>
</reference>
<comment type="caution">
    <text evidence="1">The sequence shown here is derived from an EMBL/GenBank/DDBJ whole genome shotgun (WGS) entry which is preliminary data.</text>
</comment>
<gene>
    <name evidence="1" type="ORF">S03H2_40875</name>
</gene>
<dbReference type="EMBL" id="BARU01025364">
    <property type="protein sequence ID" value="GAH65553.1"/>
    <property type="molecule type" value="Genomic_DNA"/>
</dbReference>
<name>X1J728_9ZZZZ</name>
<organism evidence="1">
    <name type="scientific">marine sediment metagenome</name>
    <dbReference type="NCBI Taxonomy" id="412755"/>
    <lineage>
        <taxon>unclassified sequences</taxon>
        <taxon>metagenomes</taxon>
        <taxon>ecological metagenomes</taxon>
    </lineage>
</organism>
<protein>
    <submittedName>
        <fullName evidence="1">Uncharacterized protein</fullName>
    </submittedName>
</protein>